<evidence type="ECO:0000256" key="1">
    <source>
        <dbReference type="SAM" id="SignalP"/>
    </source>
</evidence>
<protein>
    <submittedName>
        <fullName evidence="2">Peptidase s41 family protein</fullName>
    </submittedName>
</protein>
<dbReference type="Proteomes" id="UP000439903">
    <property type="component" value="Unassembled WGS sequence"/>
</dbReference>
<name>A0A8H3X9I7_GIGMA</name>
<reference evidence="2 3" key="1">
    <citation type="journal article" date="2019" name="Environ. Microbiol.">
        <title>At the nexus of three kingdoms: the genome of the mycorrhizal fungus Gigaspora margarita provides insights into plant, endobacterial and fungal interactions.</title>
        <authorList>
            <person name="Venice F."/>
            <person name="Ghignone S."/>
            <person name="Salvioli di Fossalunga A."/>
            <person name="Amselem J."/>
            <person name="Novero M."/>
            <person name="Xianan X."/>
            <person name="Sedzielewska Toro K."/>
            <person name="Morin E."/>
            <person name="Lipzen A."/>
            <person name="Grigoriev I.V."/>
            <person name="Henrissat B."/>
            <person name="Martin F.M."/>
            <person name="Bonfante P."/>
        </authorList>
    </citation>
    <scope>NUCLEOTIDE SEQUENCE [LARGE SCALE GENOMIC DNA]</scope>
    <source>
        <strain evidence="2 3">BEG34</strain>
    </source>
</reference>
<keyword evidence="1" id="KW-0732">Signal</keyword>
<keyword evidence="3" id="KW-1185">Reference proteome</keyword>
<dbReference type="Gene3D" id="3.90.226.10">
    <property type="entry name" value="2-enoyl-CoA Hydratase, Chain A, domain 1"/>
    <property type="match status" value="1"/>
</dbReference>
<evidence type="ECO:0000313" key="2">
    <source>
        <dbReference type="EMBL" id="KAF0429111.1"/>
    </source>
</evidence>
<dbReference type="OrthoDB" id="2411858at2759"/>
<feature type="chain" id="PRO_5034470195" evidence="1">
    <location>
        <begin position="16"/>
        <end position="624"/>
    </location>
</feature>
<dbReference type="PANTHER" id="PTHR37049:SF4">
    <property type="entry name" value="RHODANESE DOMAIN-CONTAINING PROTEIN"/>
    <property type="match status" value="1"/>
</dbReference>
<sequence length="624" mass="71041">MIFYGVLFTVLVASGVNIQYYINSYVNDGCARIHNDFITKQTTNFNYADVKDCYKRFPFDKDVASKTIDTLTGFIGGFYSFLDKAKEPPQPGFDFRPMNLIEELEHFRKKSYTTLYDFTTDVEHLFYDLKDPHTLFSSDCFTTFFFYMNMTFYSVIDNGEQKIKVFNDTIDRSNIDCEVTHIDGQKAFQVISEYAKNSVYASRDLGVRFNIALDLTYPTLSFAARYEIPKKPDITYTLKCKNSNEFYVKRNWVAFSSRTFLNKFNDSKSYFDNICNPIKKNKQLTSFNFKLREFTKIFNDVNGLLTGQDQSVITIGIVDNFVGFYKVENFGVIKIITEHPAVLNAATLENVIQGFKRLVNTGVKKVVIDLCDNIGGYLFTTIFFNLLLFPNTYPMFAFDVRISEQIRLAITKQFKLAILNNNFDISDYVNEKTHANFTSVDDLFGNNVYTRGGIMGNYSNKFVIRDSELNEISQFIKNLTTPPPWKPEDYIILTNGLCGSACALFAEHAAEFNNVNTVAVGGIASIPLLSYSSFSGGSVLDSNDIFNSLAKLGLLNNTLMPKPFPLTGLNISFPIFEASSKINPDEILEFAFRPANFRLFYDEKNIRNISILWSQAAALIGSKL</sequence>
<dbReference type="AlphaFoldDB" id="A0A8H3X9I7"/>
<organism evidence="2 3">
    <name type="scientific">Gigaspora margarita</name>
    <dbReference type="NCBI Taxonomy" id="4874"/>
    <lineage>
        <taxon>Eukaryota</taxon>
        <taxon>Fungi</taxon>
        <taxon>Fungi incertae sedis</taxon>
        <taxon>Mucoromycota</taxon>
        <taxon>Glomeromycotina</taxon>
        <taxon>Glomeromycetes</taxon>
        <taxon>Diversisporales</taxon>
        <taxon>Gigasporaceae</taxon>
        <taxon>Gigaspora</taxon>
    </lineage>
</organism>
<dbReference type="PANTHER" id="PTHR37049">
    <property type="entry name" value="PEPTIDASE S41 FAMILY PROTEIN"/>
    <property type="match status" value="1"/>
</dbReference>
<dbReference type="SUPFAM" id="SSF52096">
    <property type="entry name" value="ClpP/crotonase"/>
    <property type="match status" value="1"/>
</dbReference>
<evidence type="ECO:0000313" key="3">
    <source>
        <dbReference type="Proteomes" id="UP000439903"/>
    </source>
</evidence>
<feature type="signal peptide" evidence="1">
    <location>
        <begin position="1"/>
        <end position="15"/>
    </location>
</feature>
<dbReference type="InterPro" id="IPR029045">
    <property type="entry name" value="ClpP/crotonase-like_dom_sf"/>
</dbReference>
<dbReference type="EMBL" id="WTPW01001554">
    <property type="protein sequence ID" value="KAF0429111.1"/>
    <property type="molecule type" value="Genomic_DNA"/>
</dbReference>
<dbReference type="InterPro" id="IPR052766">
    <property type="entry name" value="S41A_metabolite_peptidase"/>
</dbReference>
<gene>
    <name evidence="2" type="ORF">F8M41_005778</name>
</gene>
<accession>A0A8H3X9I7</accession>
<proteinExistence type="predicted"/>
<comment type="caution">
    <text evidence="2">The sequence shown here is derived from an EMBL/GenBank/DDBJ whole genome shotgun (WGS) entry which is preliminary data.</text>
</comment>